<keyword evidence="4 10" id="KW-0675">Receptor</keyword>
<evidence type="ECO:0000256" key="6">
    <source>
        <dbReference type="SAM" id="Phobius"/>
    </source>
</evidence>
<feature type="transmembrane region" description="Helical" evidence="6">
    <location>
        <begin position="243"/>
        <end position="266"/>
    </location>
</feature>
<dbReference type="SUPFAM" id="SSF49265">
    <property type="entry name" value="Fibronectin type III"/>
    <property type="match status" value="2"/>
</dbReference>
<dbReference type="AlphaFoldDB" id="A0AAV1GUJ2"/>
<keyword evidence="6" id="KW-0812">Transmembrane</keyword>
<accession>A0AAV1GUJ2</accession>
<feature type="region of interest" description="Disordered" evidence="5">
    <location>
        <begin position="365"/>
        <end position="388"/>
    </location>
</feature>
<dbReference type="GO" id="GO:0005886">
    <property type="term" value="C:plasma membrane"/>
    <property type="evidence" value="ECO:0007669"/>
    <property type="project" value="TreeGrafter"/>
</dbReference>
<feature type="signal peptide" evidence="7">
    <location>
        <begin position="1"/>
        <end position="19"/>
    </location>
</feature>
<dbReference type="Gene3D" id="2.60.40.10">
    <property type="entry name" value="Immunoglobulins"/>
    <property type="match status" value="2"/>
</dbReference>
<dbReference type="Pfam" id="PF09294">
    <property type="entry name" value="Interfer-bind"/>
    <property type="match status" value="1"/>
</dbReference>
<dbReference type="PANTHER" id="PTHR20859">
    <property type="entry name" value="INTERFERON/INTERLEUKIN RECEPTOR"/>
    <property type="match status" value="1"/>
</dbReference>
<evidence type="ECO:0000256" key="7">
    <source>
        <dbReference type="SAM" id="SignalP"/>
    </source>
</evidence>
<dbReference type="InterPro" id="IPR015373">
    <property type="entry name" value="Interferon/interleukin_rcp_dom"/>
</dbReference>
<dbReference type="GO" id="GO:0004896">
    <property type="term" value="F:cytokine receptor activity"/>
    <property type="evidence" value="ECO:0007669"/>
    <property type="project" value="TreeGrafter"/>
</dbReference>
<dbReference type="EMBL" id="OY660880">
    <property type="protein sequence ID" value="CAJ1077322.1"/>
    <property type="molecule type" value="Genomic_DNA"/>
</dbReference>
<evidence type="ECO:0000256" key="5">
    <source>
        <dbReference type="SAM" id="MobiDB-lite"/>
    </source>
</evidence>
<dbReference type="FunFam" id="2.60.40.10:FF:000348">
    <property type="entry name" value="Interleukin 20 receptor subunit alpha"/>
    <property type="match status" value="1"/>
</dbReference>
<keyword evidence="6" id="KW-0472">Membrane</keyword>
<feature type="region of interest" description="Disordered" evidence="5">
    <location>
        <begin position="539"/>
        <end position="561"/>
    </location>
</feature>
<dbReference type="InterPro" id="IPR003961">
    <property type="entry name" value="FN3_dom"/>
</dbReference>
<sequence>MWIVVLFLNLGALCSIVSSSPPSPTEVSFSSINLRNLLQWSPGKGTPNDTHYSVQYAIYGDSVNGSKGKRVNWRSVQHCTEVVRCWCDLSSETWDLEQGYHARVRARSGRAFSKWALTRRRFDPKSDTVFGPPSVTVDIEDNNAIITIKGPMRYQPGNQTPAVPMATLYDQMTYNISVHNVRRGLMSHFPVVFNRYKYRLMKYDTEYCFSARARFLSMPVQCLSSEWHCITTPPDPWIAQLQWVFVGIIVPSACICILVVICYVLYQYLTGKGQKSPYTLNPPSFHSPPLTFPPETPKILQIQMGWPLDQDIIESVRAFPWNKEQPTTVPPPTYTAQRSEPSHEPAGPCNDPSVDYGFVCQAGEEGETRHRGGEEGNNESDSSQEWRVEEADHHLLRSTDAEAQKGALTLVSAHAFLQANSVVPHQSQRSGLFIDRAPQTFNMPLNVESTTEEEMSEEMVGRSERAPLLSGYACQNAVTVPTSQSYRSNYLPDDYGVLIQAEAQDAEKEEEEEGSIRINWDPKTRKLILPELGMEFNKESDVVQGEKERKSQSRAEEEDVMQGGLRLEAVFVRQGSEEKAEALREKERREETGWEAGDPLSKWDLIIPMDQ</sequence>
<gene>
    <name evidence="10" type="ORF">XNOV1_A034159</name>
</gene>
<evidence type="ECO:0000256" key="1">
    <source>
        <dbReference type="ARBA" id="ARBA00005399"/>
    </source>
</evidence>
<evidence type="ECO:0000313" key="11">
    <source>
        <dbReference type="Proteomes" id="UP001178508"/>
    </source>
</evidence>
<feature type="region of interest" description="Disordered" evidence="5">
    <location>
        <begin position="576"/>
        <end position="595"/>
    </location>
</feature>
<dbReference type="InterPro" id="IPR013783">
    <property type="entry name" value="Ig-like_fold"/>
</dbReference>
<dbReference type="PANTHER" id="PTHR20859:SF86">
    <property type="entry name" value="INTERLEUKIN-20 RECEPTOR SUBUNIT ALPHA"/>
    <property type="match status" value="1"/>
</dbReference>
<evidence type="ECO:0000256" key="3">
    <source>
        <dbReference type="ARBA" id="ARBA00023157"/>
    </source>
</evidence>
<keyword evidence="11" id="KW-1185">Reference proteome</keyword>
<evidence type="ECO:0000259" key="9">
    <source>
        <dbReference type="Pfam" id="PF09294"/>
    </source>
</evidence>
<evidence type="ECO:0000256" key="4">
    <source>
        <dbReference type="ARBA" id="ARBA00023170"/>
    </source>
</evidence>
<dbReference type="Proteomes" id="UP001178508">
    <property type="component" value="Chromosome 17"/>
</dbReference>
<keyword evidence="6" id="KW-1133">Transmembrane helix</keyword>
<evidence type="ECO:0000259" key="8">
    <source>
        <dbReference type="Pfam" id="PF01108"/>
    </source>
</evidence>
<protein>
    <submittedName>
        <fullName evidence="10">Interleukin-20 receptor subunit alpha</fullName>
    </submittedName>
</protein>
<feature type="region of interest" description="Disordered" evidence="5">
    <location>
        <begin position="322"/>
        <end position="351"/>
    </location>
</feature>
<feature type="compositionally biased region" description="Basic and acidic residues" evidence="5">
    <location>
        <begin position="576"/>
        <end position="592"/>
    </location>
</feature>
<feature type="compositionally biased region" description="Basic and acidic residues" evidence="5">
    <location>
        <begin position="539"/>
        <end position="555"/>
    </location>
</feature>
<dbReference type="InterPro" id="IPR036116">
    <property type="entry name" value="FN3_sf"/>
</dbReference>
<keyword evidence="3" id="KW-1015">Disulfide bond</keyword>
<evidence type="ECO:0000313" key="10">
    <source>
        <dbReference type="EMBL" id="CAJ1077322.1"/>
    </source>
</evidence>
<dbReference type="InterPro" id="IPR050650">
    <property type="entry name" value="Type-II_Cytokine-TF_Rcpt"/>
</dbReference>
<dbReference type="Pfam" id="PF01108">
    <property type="entry name" value="Tissue_fac"/>
    <property type="match status" value="1"/>
</dbReference>
<proteinExistence type="inferred from homology"/>
<keyword evidence="2 7" id="KW-0732">Signal</keyword>
<feature type="chain" id="PRO_5043572686" evidence="7">
    <location>
        <begin position="20"/>
        <end position="611"/>
    </location>
</feature>
<name>A0AAV1GUJ2_XYRNO</name>
<comment type="similarity">
    <text evidence="1">Belongs to the type II cytokine receptor family.</text>
</comment>
<feature type="domain" description="Interferon/interleukin receptor" evidence="9">
    <location>
        <begin position="128"/>
        <end position="233"/>
    </location>
</feature>
<evidence type="ECO:0000256" key="2">
    <source>
        <dbReference type="ARBA" id="ARBA00022729"/>
    </source>
</evidence>
<feature type="domain" description="Fibronectin type-III" evidence="8">
    <location>
        <begin position="5"/>
        <end position="115"/>
    </location>
</feature>
<reference evidence="10" key="1">
    <citation type="submission" date="2023-08" db="EMBL/GenBank/DDBJ databases">
        <authorList>
            <person name="Alioto T."/>
            <person name="Alioto T."/>
            <person name="Gomez Garrido J."/>
        </authorList>
    </citation>
    <scope>NUCLEOTIDE SEQUENCE</scope>
</reference>
<organism evidence="10 11">
    <name type="scientific">Xyrichtys novacula</name>
    <name type="common">Pearly razorfish</name>
    <name type="synonym">Hemipteronotus novacula</name>
    <dbReference type="NCBI Taxonomy" id="13765"/>
    <lineage>
        <taxon>Eukaryota</taxon>
        <taxon>Metazoa</taxon>
        <taxon>Chordata</taxon>
        <taxon>Craniata</taxon>
        <taxon>Vertebrata</taxon>
        <taxon>Euteleostomi</taxon>
        <taxon>Actinopterygii</taxon>
        <taxon>Neopterygii</taxon>
        <taxon>Teleostei</taxon>
        <taxon>Neoteleostei</taxon>
        <taxon>Acanthomorphata</taxon>
        <taxon>Eupercaria</taxon>
        <taxon>Labriformes</taxon>
        <taxon>Labridae</taxon>
        <taxon>Xyrichtys</taxon>
    </lineage>
</organism>